<dbReference type="GO" id="GO:0043565">
    <property type="term" value="F:sequence-specific DNA binding"/>
    <property type="evidence" value="ECO:0007669"/>
    <property type="project" value="TreeGrafter"/>
</dbReference>
<evidence type="ECO:0000256" key="4">
    <source>
        <dbReference type="ARBA" id="ARBA00022679"/>
    </source>
</evidence>
<reference evidence="7 8" key="1">
    <citation type="submission" date="2017-08" db="EMBL/GenBank/DDBJ databases">
        <title>Reclassification of Bisgaard taxon 37 and 44.</title>
        <authorList>
            <person name="Christensen H."/>
        </authorList>
    </citation>
    <scope>NUCLEOTIDE SEQUENCE [LARGE SCALE GENOMIC DNA]</scope>
    <source>
        <strain evidence="7 8">B96_3</strain>
    </source>
</reference>
<dbReference type="SUPFAM" id="SSF53335">
    <property type="entry name" value="S-adenosyl-L-methionine-dependent methyltransferases"/>
    <property type="match status" value="1"/>
</dbReference>
<dbReference type="PANTHER" id="PTHR30481:SF3">
    <property type="entry name" value="DNA ADENINE METHYLASE"/>
    <property type="match status" value="1"/>
</dbReference>
<evidence type="ECO:0000313" key="7">
    <source>
        <dbReference type="EMBL" id="RIY32930.1"/>
    </source>
</evidence>
<keyword evidence="3" id="KW-0489">Methyltransferase</keyword>
<evidence type="ECO:0000313" key="8">
    <source>
        <dbReference type="Proteomes" id="UP000265691"/>
    </source>
</evidence>
<keyword evidence="5" id="KW-0949">S-adenosyl-L-methionine</keyword>
<sequence length="419" mass="48807">MSAFDNDDFIDAELFTPVNIAKYDQNIDYLLYVPENINVPANYKSPPLTFLEEKHQKKKTEQQYSFIPLFDLPEEEVKVEKVSKTVIPSPYIVNGLKVSSMEQILKLLPKDVNFFYDVFSGSSSVGVNTNAKVIVCLDTNSVHVQILKYLQRHTYEELARKLDFLAERYGLSNSAAFGYAYYNSNSNDGLSDYNREPYLNLRSDYNHLLNQLKVKNYLQSVNGNKQEGQESLKIKNATKEHTPKLVFNDDMLIRVIMLIIYGFNNFARFNHKGLFNLPVGKRDFSIKVRERYKDYLNLLNSKHIDFAENNFSDLDINQLIQEQAFLYFNPPCVLNEDDLQNSWSFDLEAELYSFLEDLNKNGLRFAVSTFIQFQGKYNYRLLDWCHSNRFNINFIQGNNEEESFATRTLEVVITNYING</sequence>
<evidence type="ECO:0000256" key="6">
    <source>
        <dbReference type="ARBA" id="ARBA00047942"/>
    </source>
</evidence>
<dbReference type="Pfam" id="PF02086">
    <property type="entry name" value="MethyltransfD12"/>
    <property type="match status" value="1"/>
</dbReference>
<dbReference type="AlphaFoldDB" id="A0A3A1Y6M0"/>
<proteinExistence type="inferred from homology"/>
<evidence type="ECO:0000256" key="1">
    <source>
        <dbReference type="ARBA" id="ARBA00006594"/>
    </source>
</evidence>
<dbReference type="RefSeq" id="WP_119524951.1">
    <property type="nucleotide sequence ID" value="NZ_NRHC01000040.1"/>
</dbReference>
<dbReference type="EMBL" id="NRHC01000040">
    <property type="protein sequence ID" value="RIY32930.1"/>
    <property type="molecule type" value="Genomic_DNA"/>
</dbReference>
<gene>
    <name evidence="7" type="ORF">CKF54_03775</name>
</gene>
<evidence type="ECO:0000256" key="2">
    <source>
        <dbReference type="ARBA" id="ARBA00011900"/>
    </source>
</evidence>
<organism evidence="7 8">
    <name type="scientific">Psittacicella hinzii</name>
    <dbReference type="NCBI Taxonomy" id="2028575"/>
    <lineage>
        <taxon>Bacteria</taxon>
        <taxon>Pseudomonadati</taxon>
        <taxon>Pseudomonadota</taxon>
        <taxon>Gammaproteobacteria</taxon>
        <taxon>Pasteurellales</taxon>
        <taxon>Psittacicellaceae</taxon>
        <taxon>Psittacicella</taxon>
    </lineage>
</organism>
<dbReference type="OrthoDB" id="9805629at2"/>
<protein>
    <recommendedName>
        <fullName evidence="2">site-specific DNA-methyltransferase (adenine-specific)</fullName>
        <ecNumber evidence="2">2.1.1.72</ecNumber>
    </recommendedName>
</protein>
<comment type="similarity">
    <text evidence="1">Belongs to the N(4)/N(6)-methyltransferase family.</text>
</comment>
<keyword evidence="8" id="KW-1185">Reference proteome</keyword>
<dbReference type="InterPro" id="IPR023095">
    <property type="entry name" value="Ade_MeTrfase_dom_2"/>
</dbReference>
<dbReference type="GO" id="GO:1904047">
    <property type="term" value="F:S-adenosyl-L-methionine binding"/>
    <property type="evidence" value="ECO:0007669"/>
    <property type="project" value="TreeGrafter"/>
</dbReference>
<comment type="caution">
    <text evidence="7">The sequence shown here is derived from an EMBL/GenBank/DDBJ whole genome shotgun (WGS) entry which is preliminary data.</text>
</comment>
<dbReference type="EC" id="2.1.1.72" evidence="2"/>
<dbReference type="GO" id="GO:0006298">
    <property type="term" value="P:mismatch repair"/>
    <property type="evidence" value="ECO:0007669"/>
    <property type="project" value="TreeGrafter"/>
</dbReference>
<comment type="catalytic activity">
    <reaction evidence="6">
        <text>a 2'-deoxyadenosine in DNA + S-adenosyl-L-methionine = an N(6)-methyl-2'-deoxyadenosine in DNA + S-adenosyl-L-homocysteine + H(+)</text>
        <dbReference type="Rhea" id="RHEA:15197"/>
        <dbReference type="Rhea" id="RHEA-COMP:12418"/>
        <dbReference type="Rhea" id="RHEA-COMP:12419"/>
        <dbReference type="ChEBI" id="CHEBI:15378"/>
        <dbReference type="ChEBI" id="CHEBI:57856"/>
        <dbReference type="ChEBI" id="CHEBI:59789"/>
        <dbReference type="ChEBI" id="CHEBI:90615"/>
        <dbReference type="ChEBI" id="CHEBI:90616"/>
        <dbReference type="EC" id="2.1.1.72"/>
    </reaction>
</comment>
<keyword evidence="4" id="KW-0808">Transferase</keyword>
<evidence type="ECO:0000256" key="3">
    <source>
        <dbReference type="ARBA" id="ARBA00022603"/>
    </source>
</evidence>
<name>A0A3A1Y6M0_9GAMM</name>
<dbReference type="GO" id="GO:0009007">
    <property type="term" value="F:site-specific DNA-methyltransferase (adenine-specific) activity"/>
    <property type="evidence" value="ECO:0007669"/>
    <property type="project" value="UniProtKB-EC"/>
</dbReference>
<dbReference type="Proteomes" id="UP000265691">
    <property type="component" value="Unassembled WGS sequence"/>
</dbReference>
<dbReference type="GO" id="GO:0032259">
    <property type="term" value="P:methylation"/>
    <property type="evidence" value="ECO:0007669"/>
    <property type="project" value="UniProtKB-KW"/>
</dbReference>
<dbReference type="InterPro" id="IPR012327">
    <property type="entry name" value="MeTrfase_D12"/>
</dbReference>
<dbReference type="PANTHER" id="PTHR30481">
    <property type="entry name" value="DNA ADENINE METHYLASE"/>
    <property type="match status" value="1"/>
</dbReference>
<dbReference type="GO" id="GO:0009307">
    <property type="term" value="P:DNA restriction-modification system"/>
    <property type="evidence" value="ECO:0007669"/>
    <property type="project" value="InterPro"/>
</dbReference>
<dbReference type="Gene3D" id="3.40.50.150">
    <property type="entry name" value="Vaccinia Virus protein VP39"/>
    <property type="match status" value="1"/>
</dbReference>
<dbReference type="Gene3D" id="1.10.1020.10">
    <property type="entry name" value="Adenine-specific Methyltransferase, Domain 2"/>
    <property type="match status" value="1"/>
</dbReference>
<dbReference type="InterPro" id="IPR029063">
    <property type="entry name" value="SAM-dependent_MTases_sf"/>
</dbReference>
<evidence type="ECO:0000256" key="5">
    <source>
        <dbReference type="ARBA" id="ARBA00022691"/>
    </source>
</evidence>
<accession>A0A3A1Y6M0</accession>